<sequence length="276" mass="31216">MVQLERKALTTNATENRLILRRHQSRSTSFAEGSAFSLSCGAEEKILPVFTFPQALDFYFNDANSLEQEVSVLNPYLWPIKFRVLTTTPGRYYVDKFEGDIAATCKFDFKVRLLDRSPSLIGKQDKLRIEMQTITECIKLGKKDLDCNFYKEYQEEEQKQCTNPDSLNDDRLAFEKILSKKSPPTDKKPQEIAAATAKSATSKSDTQGANRNKSKNDPKSSWPPSSYVFTAIMCGIILCLPTEECILPSYLVISHTPKYIAAYVLGIITSLLCKYN</sequence>
<reference evidence="2" key="2">
    <citation type="submission" date="2015-06" db="UniProtKB">
        <authorList>
            <consortium name="EnsemblMetazoa"/>
        </authorList>
    </citation>
    <scope>IDENTIFICATION</scope>
</reference>
<gene>
    <name evidence="2" type="primary">107360096</name>
</gene>
<name>T1K3B8_TETUR</name>
<dbReference type="Proteomes" id="UP000015104">
    <property type="component" value="Unassembled WGS sequence"/>
</dbReference>
<dbReference type="OrthoDB" id="6505131at2759"/>
<evidence type="ECO:0008006" key="4">
    <source>
        <dbReference type="Google" id="ProtNLM"/>
    </source>
</evidence>
<dbReference type="InterPro" id="IPR008962">
    <property type="entry name" value="PapD-like_sf"/>
</dbReference>
<dbReference type="AlphaFoldDB" id="T1K3B8"/>
<dbReference type="SUPFAM" id="SSF49354">
    <property type="entry name" value="PapD-like"/>
    <property type="match status" value="1"/>
</dbReference>
<dbReference type="Gene3D" id="2.60.40.10">
    <property type="entry name" value="Immunoglobulins"/>
    <property type="match status" value="1"/>
</dbReference>
<dbReference type="EnsemblMetazoa" id="tetur04g08100.1">
    <property type="protein sequence ID" value="tetur04g08100.1"/>
    <property type="gene ID" value="tetur04g08100"/>
</dbReference>
<dbReference type="eggNOG" id="KOG0439">
    <property type="taxonomic scope" value="Eukaryota"/>
</dbReference>
<dbReference type="GO" id="GO:0005737">
    <property type="term" value="C:cytoplasm"/>
    <property type="evidence" value="ECO:0007669"/>
    <property type="project" value="TreeGrafter"/>
</dbReference>
<evidence type="ECO:0000313" key="3">
    <source>
        <dbReference type="Proteomes" id="UP000015104"/>
    </source>
</evidence>
<dbReference type="HOGENOM" id="CLU_1009449_0_0_1"/>
<protein>
    <recommendedName>
        <fullName evidence="4">Motile sperm domain-containing protein 1</fullName>
    </recommendedName>
</protein>
<dbReference type="InterPro" id="IPR039283">
    <property type="entry name" value="MOSPD1/3"/>
</dbReference>
<feature type="compositionally biased region" description="Low complexity" evidence="1">
    <location>
        <begin position="193"/>
        <end position="204"/>
    </location>
</feature>
<accession>T1K3B8</accession>
<dbReference type="STRING" id="32264.T1K3B8"/>
<proteinExistence type="predicted"/>
<feature type="compositionally biased region" description="Basic and acidic residues" evidence="1">
    <location>
        <begin position="181"/>
        <end position="190"/>
    </location>
</feature>
<dbReference type="OMA" id="TMAIFNP"/>
<dbReference type="KEGG" id="tut:107360096"/>
<evidence type="ECO:0000256" key="1">
    <source>
        <dbReference type="SAM" id="MobiDB-lite"/>
    </source>
</evidence>
<keyword evidence="3" id="KW-1185">Reference proteome</keyword>
<feature type="region of interest" description="Disordered" evidence="1">
    <location>
        <begin position="181"/>
        <end position="222"/>
    </location>
</feature>
<dbReference type="InterPro" id="IPR013783">
    <property type="entry name" value="Ig-like_fold"/>
</dbReference>
<dbReference type="PANTHER" id="PTHR34441">
    <property type="entry name" value="MOTILE SPERM DOMAIN-CONTAINING PROTEIN 1"/>
    <property type="match status" value="1"/>
</dbReference>
<dbReference type="PANTHER" id="PTHR34441:SF1">
    <property type="entry name" value="MOTILE SPERM DOMAIN-CONTAINING 1"/>
    <property type="match status" value="1"/>
</dbReference>
<organism evidence="2 3">
    <name type="scientific">Tetranychus urticae</name>
    <name type="common">Two-spotted spider mite</name>
    <dbReference type="NCBI Taxonomy" id="32264"/>
    <lineage>
        <taxon>Eukaryota</taxon>
        <taxon>Metazoa</taxon>
        <taxon>Ecdysozoa</taxon>
        <taxon>Arthropoda</taxon>
        <taxon>Chelicerata</taxon>
        <taxon>Arachnida</taxon>
        <taxon>Acari</taxon>
        <taxon>Acariformes</taxon>
        <taxon>Trombidiformes</taxon>
        <taxon>Prostigmata</taxon>
        <taxon>Eleutherengona</taxon>
        <taxon>Raphignathae</taxon>
        <taxon>Tetranychoidea</taxon>
        <taxon>Tetranychidae</taxon>
        <taxon>Tetranychus</taxon>
    </lineage>
</organism>
<reference evidence="3" key="1">
    <citation type="submission" date="2011-08" db="EMBL/GenBank/DDBJ databases">
        <authorList>
            <person name="Rombauts S."/>
        </authorList>
    </citation>
    <scope>NUCLEOTIDE SEQUENCE</scope>
    <source>
        <strain evidence="3">London</strain>
    </source>
</reference>
<dbReference type="EMBL" id="CAEY01001378">
    <property type="status" value="NOT_ANNOTATED_CDS"/>
    <property type="molecule type" value="Genomic_DNA"/>
</dbReference>
<evidence type="ECO:0000313" key="2">
    <source>
        <dbReference type="EnsemblMetazoa" id="tetur04g08100.1"/>
    </source>
</evidence>